<organism evidence="2 4">
    <name type="scientific">Enterococcus gilvus ATCC BAA-350</name>
    <dbReference type="NCBI Taxonomy" id="1158614"/>
    <lineage>
        <taxon>Bacteria</taxon>
        <taxon>Bacillati</taxon>
        <taxon>Bacillota</taxon>
        <taxon>Bacilli</taxon>
        <taxon>Lactobacillales</taxon>
        <taxon>Enterococcaceae</taxon>
        <taxon>Enterococcus</taxon>
    </lineage>
</organism>
<dbReference type="EMBL" id="AJDQ01000034">
    <property type="protein sequence ID" value="EOI51490.1"/>
    <property type="molecule type" value="Genomic_DNA"/>
</dbReference>
<dbReference type="eggNOG" id="ENOG5032NWP">
    <property type="taxonomic scope" value="Bacteria"/>
</dbReference>
<dbReference type="EMBL" id="ASWH01000005">
    <property type="protein sequence ID" value="EOW77199.1"/>
    <property type="molecule type" value="Genomic_DNA"/>
</dbReference>
<dbReference type="Proteomes" id="UP000013750">
    <property type="component" value="Unassembled WGS sequence"/>
</dbReference>
<evidence type="ECO:0000256" key="1">
    <source>
        <dbReference type="SAM" id="MobiDB-lite"/>
    </source>
</evidence>
<protein>
    <submittedName>
        <fullName evidence="2">Uncharacterized protein</fullName>
    </submittedName>
</protein>
<evidence type="ECO:0000313" key="5">
    <source>
        <dbReference type="Proteomes" id="UP000014160"/>
    </source>
</evidence>
<dbReference type="PATRIC" id="fig|1158614.3.peg.4139"/>
<evidence type="ECO:0000313" key="3">
    <source>
        <dbReference type="EMBL" id="EOW77199.1"/>
    </source>
</evidence>
<dbReference type="AlphaFoldDB" id="R2V107"/>
<dbReference type="OrthoDB" id="2199523at2"/>
<name>R2V107_9ENTE</name>
<reference evidence="3 5" key="2">
    <citation type="submission" date="2013-03" db="EMBL/GenBank/DDBJ databases">
        <title>The Genome Sequence of Enterococcus gilvus ATCC BAA-350 (PacBio/Illumina hybrid assembly).</title>
        <authorList>
            <consortium name="The Broad Institute Genomics Platform"/>
            <consortium name="The Broad Institute Genome Sequencing Center for Infectious Disease"/>
            <person name="Earl A."/>
            <person name="Russ C."/>
            <person name="Gilmore M."/>
            <person name="Surin D."/>
            <person name="Walker B."/>
            <person name="Young S."/>
            <person name="Zeng Q."/>
            <person name="Gargeya S."/>
            <person name="Fitzgerald M."/>
            <person name="Haas B."/>
            <person name="Abouelleil A."/>
            <person name="Allen A.W."/>
            <person name="Alvarado L."/>
            <person name="Arachchi H.M."/>
            <person name="Berlin A.M."/>
            <person name="Chapman S.B."/>
            <person name="Gainer-Dewar J."/>
            <person name="Goldberg J."/>
            <person name="Griggs A."/>
            <person name="Gujja S."/>
            <person name="Hansen M."/>
            <person name="Howarth C."/>
            <person name="Imamovic A."/>
            <person name="Ireland A."/>
            <person name="Larimer J."/>
            <person name="McCowan C."/>
            <person name="Murphy C."/>
            <person name="Pearson M."/>
            <person name="Poon T.W."/>
            <person name="Priest M."/>
            <person name="Roberts A."/>
            <person name="Saif S."/>
            <person name="Shea T."/>
            <person name="Sisk P."/>
            <person name="Sykes S."/>
            <person name="Wortman J."/>
            <person name="Nusbaum C."/>
            <person name="Birren B."/>
        </authorList>
    </citation>
    <scope>NUCLEOTIDE SEQUENCE [LARGE SCALE GENOMIC DNA]</scope>
    <source>
        <strain evidence="3 5">ATCC BAA-350</strain>
    </source>
</reference>
<reference evidence="2 4" key="1">
    <citation type="submission" date="2013-02" db="EMBL/GenBank/DDBJ databases">
        <title>The Genome Sequence of Enterococcus gilvus ATCC BAA-350.</title>
        <authorList>
            <consortium name="The Broad Institute Genome Sequencing Platform"/>
            <consortium name="The Broad Institute Genome Sequencing Center for Infectious Disease"/>
            <person name="Earl A.M."/>
            <person name="Gilmore M.S."/>
            <person name="Lebreton F."/>
            <person name="Walker B."/>
            <person name="Young S.K."/>
            <person name="Zeng Q."/>
            <person name="Gargeya S."/>
            <person name="Fitzgerald M."/>
            <person name="Haas B."/>
            <person name="Abouelleil A."/>
            <person name="Alvarado L."/>
            <person name="Arachchi H.M."/>
            <person name="Berlin A.M."/>
            <person name="Chapman S.B."/>
            <person name="Dewar J."/>
            <person name="Goldberg J."/>
            <person name="Griggs A."/>
            <person name="Gujja S."/>
            <person name="Hansen M."/>
            <person name="Howarth C."/>
            <person name="Imamovic A."/>
            <person name="Larimer J."/>
            <person name="McCowan C."/>
            <person name="Murphy C."/>
            <person name="Neiman D."/>
            <person name="Pearson M."/>
            <person name="Priest M."/>
            <person name="Roberts A."/>
            <person name="Saif S."/>
            <person name="Shea T."/>
            <person name="Sisk P."/>
            <person name="Sykes S."/>
            <person name="Wortman J."/>
            <person name="Nusbaum C."/>
            <person name="Birren B."/>
        </authorList>
    </citation>
    <scope>NUCLEOTIDE SEQUENCE [LARGE SCALE GENOMIC DNA]</scope>
    <source>
        <strain evidence="2 4">ATCC BAA-350</strain>
    </source>
</reference>
<feature type="compositionally biased region" description="Basic and acidic residues" evidence="1">
    <location>
        <begin position="137"/>
        <end position="159"/>
    </location>
</feature>
<comment type="caution">
    <text evidence="2">The sequence shown here is derived from an EMBL/GenBank/DDBJ whole genome shotgun (WGS) entry which is preliminary data.</text>
</comment>
<accession>R2V107</accession>
<proteinExistence type="predicted"/>
<dbReference type="RefSeq" id="WP_010782478.1">
    <property type="nucleotide sequence ID" value="NZ_ASWH01000005.1"/>
</dbReference>
<dbReference type="HOGENOM" id="CLU_1479866_0_0_9"/>
<evidence type="ECO:0000313" key="4">
    <source>
        <dbReference type="Proteomes" id="UP000013750"/>
    </source>
</evidence>
<dbReference type="Proteomes" id="UP000014160">
    <property type="component" value="Unassembled WGS sequence"/>
</dbReference>
<gene>
    <name evidence="3" type="ORF">I592_04175</name>
    <name evidence="2" type="ORF">UKC_04165</name>
</gene>
<evidence type="ECO:0000313" key="2">
    <source>
        <dbReference type="EMBL" id="EOI51490.1"/>
    </source>
</evidence>
<feature type="region of interest" description="Disordered" evidence="1">
    <location>
        <begin position="134"/>
        <end position="172"/>
    </location>
</feature>
<sequence>MKKAEINFREADESDYGWAYLKPYMEKHSGKPLYVVLEQIFREHELYKGIAESILTLQSSLDKQLADLKKETHFTLLRAGDAEKSARTLLHLANNSMYVNDVTDYLPMAEMVTPPVEKATREVQDYYTQLSLKKRSRMESSEVETDRNNESLALEKFEESAADPKVTESLIE</sequence>
<keyword evidence="5" id="KW-1185">Reference proteome</keyword>